<dbReference type="Proteomes" id="UP000295252">
    <property type="component" value="Unassembled WGS sequence"/>
</dbReference>
<sequence length="89" mass="10393">MICSKVWIFWECEIIWLSFLQRVQPIIASLLLFVLPLYYRFQYGSLVNLFLLINASIPKLDILRECFVVSEKVGYFHQQECSVDASLSG</sequence>
<organism evidence="1 2">
    <name type="scientific">Coffea canephora</name>
    <name type="common">Robusta coffee</name>
    <dbReference type="NCBI Taxonomy" id="49390"/>
    <lineage>
        <taxon>Eukaryota</taxon>
        <taxon>Viridiplantae</taxon>
        <taxon>Streptophyta</taxon>
        <taxon>Embryophyta</taxon>
        <taxon>Tracheophyta</taxon>
        <taxon>Spermatophyta</taxon>
        <taxon>Magnoliopsida</taxon>
        <taxon>eudicotyledons</taxon>
        <taxon>Gunneridae</taxon>
        <taxon>Pentapetalae</taxon>
        <taxon>asterids</taxon>
        <taxon>lamiids</taxon>
        <taxon>Gentianales</taxon>
        <taxon>Rubiaceae</taxon>
        <taxon>Ixoroideae</taxon>
        <taxon>Gardenieae complex</taxon>
        <taxon>Bertiereae - Coffeeae clade</taxon>
        <taxon>Coffeeae</taxon>
        <taxon>Coffea</taxon>
    </lineage>
</organism>
<dbReference type="InParanoid" id="A0A068VCT7"/>
<reference evidence="2" key="1">
    <citation type="journal article" date="2014" name="Science">
        <title>The coffee genome provides insight into the convergent evolution of caffeine biosynthesis.</title>
        <authorList>
            <person name="Denoeud F."/>
            <person name="Carretero-Paulet L."/>
            <person name="Dereeper A."/>
            <person name="Droc G."/>
            <person name="Guyot R."/>
            <person name="Pietrella M."/>
            <person name="Zheng C."/>
            <person name="Alberti A."/>
            <person name="Anthony F."/>
            <person name="Aprea G."/>
            <person name="Aury J.M."/>
            <person name="Bento P."/>
            <person name="Bernard M."/>
            <person name="Bocs S."/>
            <person name="Campa C."/>
            <person name="Cenci A."/>
            <person name="Combes M.C."/>
            <person name="Crouzillat D."/>
            <person name="Da Silva C."/>
            <person name="Daddiego L."/>
            <person name="De Bellis F."/>
            <person name="Dussert S."/>
            <person name="Garsmeur O."/>
            <person name="Gayraud T."/>
            <person name="Guignon V."/>
            <person name="Jahn K."/>
            <person name="Jamilloux V."/>
            <person name="Joet T."/>
            <person name="Labadie K."/>
            <person name="Lan T."/>
            <person name="Leclercq J."/>
            <person name="Lepelley M."/>
            <person name="Leroy T."/>
            <person name="Li L.T."/>
            <person name="Librado P."/>
            <person name="Lopez L."/>
            <person name="Munoz A."/>
            <person name="Noel B."/>
            <person name="Pallavicini A."/>
            <person name="Perrotta G."/>
            <person name="Poncet V."/>
            <person name="Pot D."/>
            <person name="Priyono X."/>
            <person name="Rigoreau M."/>
            <person name="Rouard M."/>
            <person name="Rozas J."/>
            <person name="Tranchant-Dubreuil C."/>
            <person name="VanBuren R."/>
            <person name="Zhang Q."/>
            <person name="Andrade A.C."/>
            <person name="Argout X."/>
            <person name="Bertrand B."/>
            <person name="de Kochko A."/>
            <person name="Graziosi G."/>
            <person name="Henry R.J."/>
            <person name="Jayarama X."/>
            <person name="Ming R."/>
            <person name="Nagai C."/>
            <person name="Rounsley S."/>
            <person name="Sankoff D."/>
            <person name="Giuliano G."/>
            <person name="Albert V.A."/>
            <person name="Wincker P."/>
            <person name="Lashermes P."/>
        </authorList>
    </citation>
    <scope>NUCLEOTIDE SEQUENCE [LARGE SCALE GENOMIC DNA]</scope>
    <source>
        <strain evidence="2">cv. DH200-94</strain>
    </source>
</reference>
<protein>
    <submittedName>
        <fullName evidence="1">DH200=94 genomic scaffold, scaffold_230</fullName>
    </submittedName>
</protein>
<name>A0A068VCT7_COFCA</name>
<evidence type="ECO:0000313" key="2">
    <source>
        <dbReference type="Proteomes" id="UP000295252"/>
    </source>
</evidence>
<accession>A0A068VCT7</accession>
<gene>
    <name evidence="1" type="ORF">GSCOC_T00013602001</name>
</gene>
<evidence type="ECO:0000313" key="1">
    <source>
        <dbReference type="EMBL" id="CDP18364.1"/>
    </source>
</evidence>
<dbReference type="AlphaFoldDB" id="A0A068VCT7"/>
<dbReference type="EMBL" id="HG739314">
    <property type="protein sequence ID" value="CDP18364.1"/>
    <property type="molecule type" value="Genomic_DNA"/>
</dbReference>
<keyword evidence="2" id="KW-1185">Reference proteome</keyword>
<dbReference type="Gramene" id="CDP18364">
    <property type="protein sequence ID" value="CDP18364"/>
    <property type="gene ID" value="GSCOC_T00013602001"/>
</dbReference>
<proteinExistence type="predicted"/>